<dbReference type="AlphaFoldDB" id="A0A7X6K425"/>
<keyword evidence="1" id="KW-0732">Signal</keyword>
<keyword evidence="3" id="KW-1185">Reference proteome</keyword>
<evidence type="ECO:0000313" key="3">
    <source>
        <dbReference type="Proteomes" id="UP000544090"/>
    </source>
</evidence>
<sequence length="150" mass="17351">MKTSATWRLWLIITGAVLGLLATMGVAAPATAAVAAHSSSYDHRDRDHDREWDDWDHGHDDDEDAELTLRIFRDGDYRIRGEDYDARRVHVWLVNVSRDRVVEHYRVRTDDGEFTIRDGEVRCGRTYKAVSFSRADGWEVSNKVSFRCHD</sequence>
<dbReference type="RefSeq" id="WP_168485509.1">
    <property type="nucleotide sequence ID" value="NZ_JAAZSQ010000004.1"/>
</dbReference>
<comment type="caution">
    <text evidence="2">The sequence shown here is derived from an EMBL/GenBank/DDBJ whole genome shotgun (WGS) entry which is preliminary data.</text>
</comment>
<organism evidence="2 3">
    <name type="scientific">Arthrobacter mobilis</name>
    <dbReference type="NCBI Taxonomy" id="2724944"/>
    <lineage>
        <taxon>Bacteria</taxon>
        <taxon>Bacillati</taxon>
        <taxon>Actinomycetota</taxon>
        <taxon>Actinomycetes</taxon>
        <taxon>Micrococcales</taxon>
        <taxon>Micrococcaceae</taxon>
        <taxon>Arthrobacter</taxon>
    </lineage>
</organism>
<protein>
    <submittedName>
        <fullName evidence="2">Uncharacterized protein</fullName>
    </submittedName>
</protein>
<dbReference type="SUPFAM" id="SSF55550">
    <property type="entry name" value="SH2 domain"/>
    <property type="match status" value="1"/>
</dbReference>
<gene>
    <name evidence="2" type="ORF">HGG74_06295</name>
</gene>
<evidence type="ECO:0000256" key="1">
    <source>
        <dbReference type="SAM" id="SignalP"/>
    </source>
</evidence>
<dbReference type="EMBL" id="JAAZSQ010000004">
    <property type="protein sequence ID" value="NKX54160.1"/>
    <property type="molecule type" value="Genomic_DNA"/>
</dbReference>
<evidence type="ECO:0000313" key="2">
    <source>
        <dbReference type="EMBL" id="NKX54160.1"/>
    </source>
</evidence>
<proteinExistence type="predicted"/>
<dbReference type="Proteomes" id="UP000544090">
    <property type="component" value="Unassembled WGS sequence"/>
</dbReference>
<reference evidence="2 3" key="1">
    <citation type="submission" date="2020-04" db="EMBL/GenBank/DDBJ databases">
        <title>Arthrobacter sp. nov.</title>
        <authorList>
            <person name="Liu S."/>
        </authorList>
    </citation>
    <scope>NUCLEOTIDE SEQUENCE [LARGE SCALE GENOMIC DNA]</scope>
    <source>
        <strain evidence="2 3">E918</strain>
    </source>
</reference>
<accession>A0A7X6K425</accession>
<name>A0A7X6K425_9MICC</name>
<feature type="chain" id="PRO_5038951089" evidence="1">
    <location>
        <begin position="33"/>
        <end position="150"/>
    </location>
</feature>
<dbReference type="InterPro" id="IPR036860">
    <property type="entry name" value="SH2_dom_sf"/>
</dbReference>
<feature type="signal peptide" evidence="1">
    <location>
        <begin position="1"/>
        <end position="32"/>
    </location>
</feature>